<keyword evidence="1" id="KW-0808">Transferase</keyword>
<dbReference type="GO" id="GO:0008168">
    <property type="term" value="F:methyltransferase activity"/>
    <property type="evidence" value="ECO:0007669"/>
    <property type="project" value="UniProtKB-KW"/>
</dbReference>
<reference evidence="1" key="1">
    <citation type="submission" date="2020-09" db="EMBL/GenBank/DDBJ databases">
        <title>Taishania pollutisoli gen. nov., sp. nov., Isolated from Tetrabromobisphenol A-Contaminated Soil.</title>
        <authorList>
            <person name="Chen Q."/>
        </authorList>
    </citation>
    <scope>NUCLEOTIDE SEQUENCE</scope>
    <source>
        <strain evidence="1">CZZ-1</strain>
    </source>
</reference>
<sequence length="235" mass="26287">MQVKHDPIGAAILDFAATGTSQDIVVASDLCEDDVIASGYLFRSRKEMPVLEKKALDRCAGKVLDVGAGAGSHAKILKEKGLDVTALEPSEGAVQYMRSIGLTTIQGTIQEHTNATYDTLLLLMNGVGLAGKLEQLESFLEHAKLLLNPGGKIICDSTDIQYLYEEEDGSMWMDLNAEYYGNFKFQMTYKDHQTEWFDWLYVDFIRLKNAAEKTGFSVELLFEQDDHYLVELTRL</sequence>
<name>A0A8J6P5K6_9FLAO</name>
<proteinExistence type="predicted"/>
<dbReference type="InterPro" id="IPR029063">
    <property type="entry name" value="SAM-dependent_MTases_sf"/>
</dbReference>
<protein>
    <submittedName>
        <fullName evidence="1">Class I SAM-dependent methyltransferase</fullName>
    </submittedName>
</protein>
<keyword evidence="2" id="KW-1185">Reference proteome</keyword>
<keyword evidence="1" id="KW-0489">Methyltransferase</keyword>
<organism evidence="1 2">
    <name type="scientific">Taishania pollutisoli</name>
    <dbReference type="NCBI Taxonomy" id="2766479"/>
    <lineage>
        <taxon>Bacteria</taxon>
        <taxon>Pseudomonadati</taxon>
        <taxon>Bacteroidota</taxon>
        <taxon>Flavobacteriia</taxon>
        <taxon>Flavobacteriales</taxon>
        <taxon>Crocinitomicaceae</taxon>
        <taxon>Taishania</taxon>
    </lineage>
</organism>
<accession>A0A8J6P5K6</accession>
<comment type="caution">
    <text evidence="1">The sequence shown here is derived from an EMBL/GenBank/DDBJ whole genome shotgun (WGS) entry which is preliminary data.</text>
</comment>
<dbReference type="Proteomes" id="UP000652681">
    <property type="component" value="Unassembled WGS sequence"/>
</dbReference>
<gene>
    <name evidence="1" type="ORF">H9Y05_07245</name>
</gene>
<dbReference type="EMBL" id="JACVEL010000004">
    <property type="protein sequence ID" value="MBC9812274.1"/>
    <property type="molecule type" value="Genomic_DNA"/>
</dbReference>
<evidence type="ECO:0000313" key="2">
    <source>
        <dbReference type="Proteomes" id="UP000652681"/>
    </source>
</evidence>
<evidence type="ECO:0000313" key="1">
    <source>
        <dbReference type="EMBL" id="MBC9812274.1"/>
    </source>
</evidence>
<dbReference type="Pfam" id="PF13489">
    <property type="entry name" value="Methyltransf_23"/>
    <property type="match status" value="1"/>
</dbReference>
<dbReference type="CDD" id="cd02440">
    <property type="entry name" value="AdoMet_MTases"/>
    <property type="match status" value="1"/>
</dbReference>
<dbReference type="SUPFAM" id="SSF53335">
    <property type="entry name" value="S-adenosyl-L-methionine-dependent methyltransferases"/>
    <property type="match status" value="1"/>
</dbReference>
<dbReference type="RefSeq" id="WP_216713913.1">
    <property type="nucleotide sequence ID" value="NZ_JACVEL010000004.1"/>
</dbReference>
<dbReference type="AlphaFoldDB" id="A0A8J6P5K6"/>
<dbReference type="GO" id="GO:0032259">
    <property type="term" value="P:methylation"/>
    <property type="evidence" value="ECO:0007669"/>
    <property type="project" value="UniProtKB-KW"/>
</dbReference>
<dbReference type="Gene3D" id="3.40.50.150">
    <property type="entry name" value="Vaccinia Virus protein VP39"/>
    <property type="match status" value="1"/>
</dbReference>